<evidence type="ECO:0000256" key="1">
    <source>
        <dbReference type="ARBA" id="ARBA00023015"/>
    </source>
</evidence>
<dbReference type="Gene3D" id="1.10.10.10">
    <property type="entry name" value="Winged helix-like DNA-binding domain superfamily/Winged helix DNA-binding domain"/>
    <property type="match status" value="1"/>
</dbReference>
<comment type="caution">
    <text evidence="5">The sequence shown here is derived from an EMBL/GenBank/DDBJ whole genome shotgun (WGS) entry which is preliminary data.</text>
</comment>
<dbReference type="Proteomes" id="UP000624703">
    <property type="component" value="Unassembled WGS sequence"/>
</dbReference>
<protein>
    <recommendedName>
        <fullName evidence="4">HTH-type transcriptional regulator</fullName>
    </recommendedName>
</protein>
<keyword evidence="2 4" id="KW-0238">DNA-binding</keyword>
<dbReference type="PANTHER" id="PTHR38465">
    <property type="entry name" value="HTH-TYPE TRANSCRIPTIONAL REGULATOR MJ1563-RELATED"/>
    <property type="match status" value="1"/>
</dbReference>
<dbReference type="InterPro" id="IPR052362">
    <property type="entry name" value="HTH-GbsR_regulator"/>
</dbReference>
<comment type="similarity">
    <text evidence="4">Belongs to the GbsR family.</text>
</comment>
<organism evidence="5 6">
    <name type="scientific">Persicirhabdus sediminis</name>
    <dbReference type="NCBI Taxonomy" id="454144"/>
    <lineage>
        <taxon>Bacteria</taxon>
        <taxon>Pseudomonadati</taxon>
        <taxon>Verrucomicrobiota</taxon>
        <taxon>Verrucomicrobiia</taxon>
        <taxon>Verrucomicrobiales</taxon>
        <taxon>Verrucomicrobiaceae</taxon>
        <taxon>Persicirhabdus</taxon>
    </lineage>
</organism>
<keyword evidence="6" id="KW-1185">Reference proteome</keyword>
<keyword evidence="3 4" id="KW-0804">Transcription</keyword>
<dbReference type="InterPro" id="IPR026282">
    <property type="entry name" value="MJ1563"/>
</dbReference>
<dbReference type="InterPro" id="IPR036388">
    <property type="entry name" value="WH-like_DNA-bd_sf"/>
</dbReference>
<evidence type="ECO:0000313" key="6">
    <source>
        <dbReference type="Proteomes" id="UP000624703"/>
    </source>
</evidence>
<accession>A0A8J7MD24</accession>
<name>A0A8J7MD24_9BACT</name>
<evidence type="ECO:0000256" key="3">
    <source>
        <dbReference type="ARBA" id="ARBA00023163"/>
    </source>
</evidence>
<dbReference type="InterPro" id="IPR036390">
    <property type="entry name" value="WH_DNA-bd_sf"/>
</dbReference>
<dbReference type="PANTHER" id="PTHR38465:SF1">
    <property type="entry name" value="HTH-TYPE TRANSCRIPTIONAL REGULATOR MJ1563-RELATED"/>
    <property type="match status" value="1"/>
</dbReference>
<evidence type="ECO:0000256" key="2">
    <source>
        <dbReference type="ARBA" id="ARBA00023125"/>
    </source>
</evidence>
<gene>
    <name evidence="5" type="ORF">JIN82_03970</name>
</gene>
<evidence type="ECO:0000313" key="5">
    <source>
        <dbReference type="EMBL" id="MBK1790312.1"/>
    </source>
</evidence>
<proteinExistence type="inferred from homology"/>
<dbReference type="SUPFAM" id="SSF46785">
    <property type="entry name" value="Winged helix' DNA-binding domain"/>
    <property type="match status" value="1"/>
</dbReference>
<dbReference type="GO" id="GO:0003677">
    <property type="term" value="F:DNA binding"/>
    <property type="evidence" value="ECO:0007669"/>
    <property type="project" value="UniProtKB-UniRule"/>
</dbReference>
<evidence type="ECO:0000256" key="4">
    <source>
        <dbReference type="PIRNR" id="PIRNR006707"/>
    </source>
</evidence>
<dbReference type="PIRSF" id="PIRSF006707">
    <property type="entry name" value="MJ1563"/>
    <property type="match status" value="1"/>
</dbReference>
<reference evidence="5" key="1">
    <citation type="submission" date="2021-01" db="EMBL/GenBank/DDBJ databases">
        <title>Modified the classification status of verrucomicrobia.</title>
        <authorList>
            <person name="Feng X."/>
        </authorList>
    </citation>
    <scope>NUCLEOTIDE SEQUENCE</scope>
    <source>
        <strain evidence="5">_KCTC 22039</strain>
    </source>
</reference>
<dbReference type="EMBL" id="JAENIM010000021">
    <property type="protein sequence ID" value="MBK1790312.1"/>
    <property type="molecule type" value="Genomic_DNA"/>
</dbReference>
<sequence length="168" mass="18886">MSMGSEASDEILSLEKQMVSYFSDGAKLLGLPKSVGEMYGLLYSSREPLAMDEMVQRLEISKGSASQGIKMLRTLGAVLEENKPGDRKTYYKADVELKRLVGGFIKEEIRPHMESGSRKLKALEGDVDALPAGEEKEFLLERVERLERWSKRVQMVLPLLQKFLGTKS</sequence>
<dbReference type="AlphaFoldDB" id="A0A8J7MD24"/>
<keyword evidence="1 4" id="KW-0805">Transcription regulation</keyword>